<dbReference type="CDD" id="cd08964">
    <property type="entry name" value="L-asparaginase_II"/>
    <property type="match status" value="1"/>
</dbReference>
<sequence>MKRIVVITTGGAIGARRGPVVGGATPTLKGEDFLAMLPRQGIDLVFEEFANLPASHFTPVHALDLSHRIELLLANPEFDGAVVIHGPDTLEETAYLLDLTLNLNKPVVLTGAMRSSANPSYDGVINLANAIRLAAAPEAQDLGVLAILGEAFHAATTVQQVHSQTLTGFESPASGPLGWIEGERVVLRQRPFLRQHIACQRIEEMVDLIRVTQGADVRQLRHSIEDGVAGIVIEALGGGRLPPWWLPLITEALHQRTMIVLTSRCAAGGLGDEFGYVGAFHDLRRLGVLFAHHLSGPKARIKLMVALGAARTTSELRSWFVG</sequence>
<proteinExistence type="inferred from homology"/>
<dbReference type="STRING" id="765420.OSCT_2572"/>
<dbReference type="PANTHER" id="PTHR11707">
    <property type="entry name" value="L-ASPARAGINASE"/>
    <property type="match status" value="1"/>
</dbReference>
<comment type="similarity">
    <text evidence="1">Belongs to the asparaginase 1 family.</text>
</comment>
<dbReference type="AlphaFoldDB" id="E1IGX1"/>
<dbReference type="OrthoDB" id="9788068at2"/>
<dbReference type="Pfam" id="PF00710">
    <property type="entry name" value="Asparaginase"/>
    <property type="match status" value="1"/>
</dbReference>
<name>E1IGX1_9CHLR</name>
<dbReference type="PIRSF" id="PIRSF001220">
    <property type="entry name" value="L-ASNase_gatD"/>
    <property type="match status" value="1"/>
</dbReference>
<dbReference type="GO" id="GO:0004067">
    <property type="term" value="F:asparaginase activity"/>
    <property type="evidence" value="ECO:0007669"/>
    <property type="project" value="UniProtKB-UniRule"/>
</dbReference>
<dbReference type="PANTHER" id="PTHR11707:SF28">
    <property type="entry name" value="60 KDA LYSOPHOSPHOLIPASE"/>
    <property type="match status" value="1"/>
</dbReference>
<evidence type="ECO:0000256" key="2">
    <source>
        <dbReference type="ARBA" id="ARBA00022801"/>
    </source>
</evidence>
<dbReference type="Gene3D" id="3.40.50.1170">
    <property type="entry name" value="L-asparaginase, N-terminal domain"/>
    <property type="match status" value="1"/>
</dbReference>
<evidence type="ECO:0000259" key="4">
    <source>
        <dbReference type="Pfam" id="PF17763"/>
    </source>
</evidence>
<dbReference type="Pfam" id="PF17763">
    <property type="entry name" value="Asparaginase_C"/>
    <property type="match status" value="1"/>
</dbReference>
<dbReference type="PROSITE" id="PS51732">
    <property type="entry name" value="ASN_GLN_ASE_3"/>
    <property type="match status" value="1"/>
</dbReference>
<dbReference type="InterPro" id="IPR040919">
    <property type="entry name" value="Asparaginase_C"/>
</dbReference>
<dbReference type="SUPFAM" id="SSF53774">
    <property type="entry name" value="Glutaminase/Asparaginase"/>
    <property type="match status" value="1"/>
</dbReference>
<dbReference type="InterPro" id="IPR006034">
    <property type="entry name" value="Asparaginase/glutaminase-like"/>
</dbReference>
<evidence type="ECO:0000313" key="5">
    <source>
        <dbReference type="EMBL" id="EFO79446.1"/>
    </source>
</evidence>
<dbReference type="InterPro" id="IPR027473">
    <property type="entry name" value="L-asparaginase_C"/>
</dbReference>
<dbReference type="SMART" id="SM00870">
    <property type="entry name" value="Asparaginase"/>
    <property type="match status" value="1"/>
</dbReference>
<gene>
    <name evidence="5" type="ORF">OSCT_2572</name>
</gene>
<organism evidence="5 6">
    <name type="scientific">Oscillochloris trichoides DG-6</name>
    <dbReference type="NCBI Taxonomy" id="765420"/>
    <lineage>
        <taxon>Bacteria</taxon>
        <taxon>Bacillati</taxon>
        <taxon>Chloroflexota</taxon>
        <taxon>Chloroflexia</taxon>
        <taxon>Chloroflexales</taxon>
        <taxon>Chloroflexineae</taxon>
        <taxon>Oscillochloridaceae</taxon>
        <taxon>Oscillochloris</taxon>
    </lineage>
</organism>
<dbReference type="EMBL" id="ADVR01000112">
    <property type="protein sequence ID" value="EFO79446.1"/>
    <property type="molecule type" value="Genomic_DNA"/>
</dbReference>
<feature type="domain" description="Asparaginase/glutaminase C-terminal" evidence="4">
    <location>
        <begin position="206"/>
        <end position="320"/>
    </location>
</feature>
<dbReference type="PIRSF" id="PIRSF500176">
    <property type="entry name" value="L_ASNase"/>
    <property type="match status" value="1"/>
</dbReference>
<protein>
    <submittedName>
        <fullName evidence="5">Asparaginase/glutaminase</fullName>
    </submittedName>
</protein>
<keyword evidence="2" id="KW-0378">Hydrolase</keyword>
<evidence type="ECO:0000313" key="6">
    <source>
        <dbReference type="Proteomes" id="UP000054010"/>
    </source>
</evidence>
<dbReference type="InterPro" id="IPR027474">
    <property type="entry name" value="L-asparaginase_N"/>
</dbReference>
<dbReference type="GO" id="GO:0006528">
    <property type="term" value="P:asparagine metabolic process"/>
    <property type="evidence" value="ECO:0007669"/>
    <property type="project" value="InterPro"/>
</dbReference>
<dbReference type="InterPro" id="IPR036152">
    <property type="entry name" value="Asp/glu_Ase-like_sf"/>
</dbReference>
<dbReference type="Gene3D" id="3.40.50.40">
    <property type="match status" value="1"/>
</dbReference>
<dbReference type="InterPro" id="IPR004550">
    <property type="entry name" value="AsnASE_II"/>
</dbReference>
<comment type="caution">
    <text evidence="5">The sequence shown here is derived from an EMBL/GenBank/DDBJ whole genome shotgun (WGS) entry which is preliminary data.</text>
</comment>
<evidence type="ECO:0000256" key="1">
    <source>
        <dbReference type="ARBA" id="ARBA00010518"/>
    </source>
</evidence>
<evidence type="ECO:0000259" key="3">
    <source>
        <dbReference type="Pfam" id="PF00710"/>
    </source>
</evidence>
<feature type="domain" description="L-asparaginase N-terminal" evidence="3">
    <location>
        <begin position="3"/>
        <end position="191"/>
    </location>
</feature>
<dbReference type="HOGENOM" id="CLU_019134_1_0_0"/>
<dbReference type="eggNOG" id="COG0252">
    <property type="taxonomic scope" value="Bacteria"/>
</dbReference>
<accession>E1IGX1</accession>
<keyword evidence="6" id="KW-1185">Reference proteome</keyword>
<dbReference type="PRINTS" id="PR00139">
    <property type="entry name" value="ASNGLNASE"/>
</dbReference>
<dbReference type="InterPro" id="IPR037152">
    <property type="entry name" value="L-asparaginase_N_sf"/>
</dbReference>
<reference evidence="5 6" key="1">
    <citation type="journal article" date="2011" name="J. Bacteriol.">
        <title>Draft genome sequence of the anoxygenic filamentous phototrophic bacterium Oscillochloris trichoides subsp. DG-6.</title>
        <authorList>
            <person name="Kuznetsov B.B."/>
            <person name="Ivanovsky R.N."/>
            <person name="Keppen O.I."/>
            <person name="Sukhacheva M.V."/>
            <person name="Bumazhkin B.K."/>
            <person name="Patutina E.O."/>
            <person name="Beletsky A.V."/>
            <person name="Mardanov A.V."/>
            <person name="Baslerov R.V."/>
            <person name="Panteleeva A.N."/>
            <person name="Kolganova T.V."/>
            <person name="Ravin N.V."/>
            <person name="Skryabin K.G."/>
        </authorList>
    </citation>
    <scope>NUCLEOTIDE SEQUENCE [LARGE SCALE GENOMIC DNA]</scope>
    <source>
        <strain evidence="5 6">DG-6</strain>
    </source>
</reference>
<dbReference type="Proteomes" id="UP000054010">
    <property type="component" value="Unassembled WGS sequence"/>
</dbReference>